<accession>A0A6P0UN90</accession>
<comment type="caution">
    <text evidence="1">The sequence shown here is derived from an EMBL/GenBank/DDBJ whole genome shotgun (WGS) entry which is preliminary data.</text>
</comment>
<protein>
    <submittedName>
        <fullName evidence="1">Uncharacterized protein</fullName>
    </submittedName>
</protein>
<organism evidence="1 2">
    <name type="scientific">Leptobacterium flavescens</name>
    <dbReference type="NCBI Taxonomy" id="472055"/>
    <lineage>
        <taxon>Bacteria</taxon>
        <taxon>Pseudomonadati</taxon>
        <taxon>Bacteroidota</taxon>
        <taxon>Flavobacteriia</taxon>
        <taxon>Flavobacteriales</taxon>
        <taxon>Flavobacteriaceae</taxon>
        <taxon>Leptobacterium</taxon>
    </lineage>
</organism>
<dbReference type="Proteomes" id="UP000468581">
    <property type="component" value="Unassembled WGS sequence"/>
</dbReference>
<gene>
    <name evidence="1" type="ORF">GWK08_10795</name>
</gene>
<dbReference type="AlphaFoldDB" id="A0A6P0UN90"/>
<dbReference type="RefSeq" id="WP_163607162.1">
    <property type="nucleotide sequence ID" value="NZ_JAABOO010000002.1"/>
</dbReference>
<keyword evidence="2" id="KW-1185">Reference proteome</keyword>
<sequence length="50" mass="5280">MKKVSLTSRLSLKKSVVSNFKAEEIKGGHTGCCPTDGPLNTCPPPGAQCY</sequence>
<name>A0A6P0UN90_9FLAO</name>
<proteinExistence type="predicted"/>
<reference evidence="1 2" key="1">
    <citation type="submission" date="2020-01" db="EMBL/GenBank/DDBJ databases">
        <title>Leptobacterium flavescens.</title>
        <authorList>
            <person name="Wang G."/>
        </authorList>
    </citation>
    <scope>NUCLEOTIDE SEQUENCE [LARGE SCALE GENOMIC DNA]</scope>
    <source>
        <strain evidence="1 2">KCTC 22160</strain>
    </source>
</reference>
<evidence type="ECO:0000313" key="2">
    <source>
        <dbReference type="Proteomes" id="UP000468581"/>
    </source>
</evidence>
<dbReference type="EMBL" id="JAABOO010000002">
    <property type="protein sequence ID" value="NER13930.1"/>
    <property type="molecule type" value="Genomic_DNA"/>
</dbReference>
<evidence type="ECO:0000313" key="1">
    <source>
        <dbReference type="EMBL" id="NER13930.1"/>
    </source>
</evidence>